<feature type="region of interest" description="Disordered" evidence="10">
    <location>
        <begin position="873"/>
        <end position="907"/>
    </location>
</feature>
<feature type="compositionally biased region" description="Polar residues" evidence="10">
    <location>
        <begin position="994"/>
        <end position="1012"/>
    </location>
</feature>
<evidence type="ECO:0000313" key="14">
    <source>
        <dbReference type="Proteomes" id="UP000317494"/>
    </source>
</evidence>
<dbReference type="Proteomes" id="UP000317494">
    <property type="component" value="Unassembled WGS sequence"/>
</dbReference>
<feature type="compositionally biased region" description="Polar residues" evidence="10">
    <location>
        <begin position="1877"/>
        <end position="1886"/>
    </location>
</feature>
<feature type="region of interest" description="Disordered" evidence="10">
    <location>
        <begin position="1631"/>
        <end position="1654"/>
    </location>
</feature>
<keyword evidence="5 9" id="KW-0694">RNA-binding</keyword>
<dbReference type="Gene3D" id="3.30.70.330">
    <property type="match status" value="1"/>
</dbReference>
<keyword evidence="14" id="KW-1185">Reference proteome</keyword>
<feature type="region of interest" description="Disordered" evidence="10">
    <location>
        <begin position="299"/>
        <end position="375"/>
    </location>
</feature>
<evidence type="ECO:0000256" key="9">
    <source>
        <dbReference type="PROSITE-ProRule" id="PRU00176"/>
    </source>
</evidence>
<feature type="region of interest" description="Disordered" evidence="10">
    <location>
        <begin position="1441"/>
        <end position="1464"/>
    </location>
</feature>
<gene>
    <name evidence="13" type="ORF">SeMB42_g04746</name>
</gene>
<protein>
    <recommendedName>
        <fullName evidence="15">RING-type domain-containing protein</fullName>
    </recommendedName>
</protein>
<dbReference type="CDD" id="cd12438">
    <property type="entry name" value="RRM_CNOT4"/>
    <property type="match status" value="1"/>
</dbReference>
<accession>A0A507CW12</accession>
<evidence type="ECO:0000313" key="13">
    <source>
        <dbReference type="EMBL" id="TPX43379.1"/>
    </source>
</evidence>
<feature type="region of interest" description="Disordered" evidence="10">
    <location>
        <begin position="1859"/>
        <end position="1886"/>
    </location>
</feature>
<evidence type="ECO:0000256" key="2">
    <source>
        <dbReference type="ARBA" id="ARBA00022723"/>
    </source>
</evidence>
<dbReference type="Gene3D" id="3.30.40.10">
    <property type="entry name" value="Zinc/RING finger domain, C3HC4 (zinc finger)"/>
    <property type="match status" value="1"/>
</dbReference>
<dbReference type="PROSITE" id="PS50089">
    <property type="entry name" value="ZF_RING_2"/>
    <property type="match status" value="1"/>
</dbReference>
<evidence type="ECO:0000259" key="11">
    <source>
        <dbReference type="PROSITE" id="PS50089"/>
    </source>
</evidence>
<evidence type="ECO:0000256" key="5">
    <source>
        <dbReference type="ARBA" id="ARBA00022884"/>
    </source>
</evidence>
<dbReference type="FunFam" id="3.30.40.10:FF:000006">
    <property type="entry name" value="CCR4-NOT transcription complex subunit 4"/>
    <property type="match status" value="1"/>
</dbReference>
<dbReference type="CDD" id="cd16618">
    <property type="entry name" value="mRING-HC-C4C4_CNOT4"/>
    <property type="match status" value="1"/>
</dbReference>
<feature type="compositionally biased region" description="Low complexity" evidence="10">
    <location>
        <begin position="1059"/>
        <end position="1074"/>
    </location>
</feature>
<dbReference type="PANTHER" id="PTHR12603">
    <property type="entry name" value="CCR4-NOT TRANSCRIPTION COMPLEX RELATED"/>
    <property type="match status" value="1"/>
</dbReference>
<sequence length="2014" mass="218859">MSTFSAAMAGVNNVTPSSDVNSSNRRQQKTRTCSPTAVDCSVGGSQHHPSIIKRTSMADLNDDIDQDEMECPLCLEEVDITDKYFKPCPCGYQICRFCWNKIKNDLDGRCPGCRRVYSEQTIEFKPVPPEELARIKNRKKQREREKKDQEISAKRHMASVRVVMKTLIYVFGLSSRVCTEETLRQLEYFGQFGKISKVLIGKRGHGHTPALASLANNGVYIMYAKKEDAAKALMSVDMTVWDGRSLRATYGTTKYCTYYLKNLPCSNINCQNMHEPAEEAEAWAKEEVVRLSTRDRTWRTPPFPILSEQARKDEKESSALPATASWAKTGQPQPPSIVQHRPTASVSSVSSSSSHPAAGITPEPDPESEPMSDSHDLDVPFLVAKESQRERKQRLRGKLTEHGVTNTPLTTIQQHPPYPIVHTAPPPGLVSRTPSSIPDTQQSELSSLTIPLSEEPTFGSRALADEDQPPSLLSQSFSSNIENPSNIIPYMPTPGSKFATVEAPSVEETDPVSLFNLHPKYSGPFDPFREDPLAFLASSTPPPSVTNPMSATPLRARPTRVSTSVDQPDFSSLNGIVPNRGASQQMPSQLSPNQRYARLQPSNTTTLSSSVLTPSSNFRFDPFRDEAILAVWHREATLTESQARDDVLVSSPPATDTRSKSGSRFERLFGSGTCDFYDDGVNPVRQERKERGFSPVEADPRWREATRALSSPQGVDSWHSPRTAQQGHRNVAPAFAGNVLPSNSRESLMLMQQQAAAAAAQQQHQQHMLAARVQAAYLAAGRSPPSQEEVLSQMMREAQLRERERNASGPRLVSGPLSSGEMSVGGRGLRDPAIMSILVGQQQVQSPLSSYQQHVEGGRSRLRIFDSVSIGQQGPGIEGQGFDSWNGHRGDQDRTTHPPDLLPGEQQDFHLGGEATVFFRGERPLPDPPDITRWGDQVGGGKNIDKLSLTKQDKAAPHAIVSSEASNALGLESLSGHTSQNVYSVNGIHSLYSSSGVASPTPSTEPSRSAGASSPEPLTPSRSIDSPALSKINSLSYQNNNDNDSSSHNQQSRMHVPLSSASPSATSPAPTSAIASKANEEVNISLSPHVAFPPLASSSPSSPMATASLPSRGKVVSISSSSGKTIPLGSCRTEKVVSSASPASASIKASVVTNNMSKTETKTDAKRSLKKSDSAVNWNKQNKADDRMFLVREPSQQQQSRGEITKTEPIVKAESASGVESTKSNEKERREVNLLEKPKLPNPLQVKGGGVSLPSSAIEQNPLDGRKRKTKTKNTAESRLKKVILGHSLASKGSQECLVTPDTASVDSNEAEALVDSSWLSGLNLGPSSSSSPATPKKKSKKRSHASNRVDTTSSNSVDSSTSMSPAPPKPLPPSTIPPPMPPTLSTEGLILSDVGVDLREYSNYGNKTARLDFGQIDSTTMPAKIWQDLQKKLTGLDAAFKTSPLSSPSRHADNGSSSKRMKPTMVASADARAAMLSMHIDPSAADTADWSVNVSSNGLSFSQPEIPAEGGAPDINTLQLSLSQLGQLSQLAQNLGTVSVEVHDGSSKGSAKSPPPLNLDSNNFVDQALESLAATASVLYEGLEAQVGRTSKGKKKGTDDVTVRSNVVWGKVADHISRLEEVASKLQGAASSPGTASTASLSGSTSDPPVGAACLDPHELRAKVKSIELVMKGMREARDPKKRQKDRIVDRKDAVVQALETIISMVRPAMNDYLNEADSEAGLPDVVEYQEDNYYALDHETQHLERDYVIQAYNPNMQFALSEIDVESWRTWLTGFDDRQSKRLDQHILPSGNDYLRQLLDSVRGMVVSADDTNSTTPNGSISPNPSLEYTQASEAASTTRLSPDNLNTRIDRTRKLSRSMSDVSVELPTPPPCMTRQSPKPTTADLDTNLEQVRHYINDLEKLLVEMVSVNRIGINRVAKLLGRNSLGFLEPVLYYHQIPFMSNVADLYDFMAAGDTTEGDDYGDEEFWIDEEEEWVDDEEDDEMGEEDYDGEGDEECLSPRDTSVATGLVS</sequence>
<dbReference type="SUPFAM" id="SSF54928">
    <property type="entry name" value="RNA-binding domain, RBD"/>
    <property type="match status" value="1"/>
</dbReference>
<feature type="domain" description="RING-type" evidence="11">
    <location>
        <begin position="71"/>
        <end position="114"/>
    </location>
</feature>
<evidence type="ECO:0008006" key="15">
    <source>
        <dbReference type="Google" id="ProtNLM"/>
    </source>
</evidence>
<evidence type="ECO:0000256" key="6">
    <source>
        <dbReference type="ARBA" id="ARBA00023054"/>
    </source>
</evidence>
<dbReference type="VEuPathDB" id="FungiDB:SeMB42_g04746"/>
<dbReference type="InterPro" id="IPR039515">
    <property type="entry name" value="NOT4_mRING-HC-C4C4"/>
</dbReference>
<keyword evidence="3 8" id="KW-0863">Zinc-finger</keyword>
<dbReference type="GO" id="GO:0003723">
    <property type="term" value="F:RNA binding"/>
    <property type="evidence" value="ECO:0007669"/>
    <property type="project" value="UniProtKB-UniRule"/>
</dbReference>
<name>A0A507CW12_9FUNG</name>
<dbReference type="GO" id="GO:0016567">
    <property type="term" value="P:protein ubiquitination"/>
    <property type="evidence" value="ECO:0007669"/>
    <property type="project" value="TreeGrafter"/>
</dbReference>
<evidence type="ECO:0000259" key="12">
    <source>
        <dbReference type="PROSITE" id="PS50102"/>
    </source>
</evidence>
<feature type="region of interest" description="Disordered" evidence="10">
    <location>
        <begin position="994"/>
        <end position="1074"/>
    </location>
</feature>
<feature type="compositionally biased region" description="Basic and acidic residues" evidence="10">
    <location>
        <begin position="886"/>
        <end position="897"/>
    </location>
</feature>
<feature type="compositionally biased region" description="Polar residues" evidence="10">
    <location>
        <begin position="432"/>
        <end position="450"/>
    </location>
</feature>
<feature type="region of interest" description="Disordered" evidence="10">
    <location>
        <begin position="919"/>
        <end position="939"/>
    </location>
</feature>
<feature type="compositionally biased region" description="Basic and acidic residues" evidence="10">
    <location>
        <begin position="1223"/>
        <end position="1239"/>
    </location>
</feature>
<dbReference type="InterPro" id="IPR035979">
    <property type="entry name" value="RBD_domain_sf"/>
</dbReference>
<feature type="compositionally biased region" description="Low complexity" evidence="10">
    <location>
        <begin position="1033"/>
        <end position="1052"/>
    </location>
</feature>
<keyword evidence="7" id="KW-0539">Nucleus</keyword>
<feature type="compositionally biased region" description="Basic residues" evidence="10">
    <location>
        <begin position="1336"/>
        <end position="1346"/>
    </location>
</feature>
<comment type="caution">
    <text evidence="13">The sequence shown here is derived from an EMBL/GenBank/DDBJ whole genome shotgun (WGS) entry which is preliminary data.</text>
</comment>
<feature type="compositionally biased region" description="Polar residues" evidence="10">
    <location>
        <begin position="1444"/>
        <end position="1459"/>
    </location>
</feature>
<keyword evidence="6" id="KW-0175">Coiled coil</keyword>
<organism evidence="13 14">
    <name type="scientific">Synchytrium endobioticum</name>
    <dbReference type="NCBI Taxonomy" id="286115"/>
    <lineage>
        <taxon>Eukaryota</taxon>
        <taxon>Fungi</taxon>
        <taxon>Fungi incertae sedis</taxon>
        <taxon>Chytridiomycota</taxon>
        <taxon>Chytridiomycota incertae sedis</taxon>
        <taxon>Chytridiomycetes</taxon>
        <taxon>Synchytriales</taxon>
        <taxon>Synchytriaceae</taxon>
        <taxon>Synchytrium</taxon>
    </lineage>
</organism>
<comment type="subcellular location">
    <subcellularLocation>
        <location evidence="1">Nucleus</location>
    </subcellularLocation>
</comment>
<dbReference type="InterPro" id="IPR039780">
    <property type="entry name" value="Mot2"/>
</dbReference>
<feature type="compositionally biased region" description="Acidic residues" evidence="10">
    <location>
        <begin position="1975"/>
        <end position="2000"/>
    </location>
</feature>
<feature type="region of interest" description="Disordered" evidence="10">
    <location>
        <begin position="1193"/>
        <end position="1279"/>
    </location>
</feature>
<feature type="region of interest" description="Disordered" evidence="10">
    <location>
        <begin position="801"/>
        <end position="824"/>
    </location>
</feature>
<feature type="compositionally biased region" description="Pro residues" evidence="10">
    <location>
        <begin position="1366"/>
        <end position="1383"/>
    </location>
</feature>
<evidence type="ECO:0000256" key="3">
    <source>
        <dbReference type="ARBA" id="ARBA00022771"/>
    </source>
</evidence>
<feature type="compositionally biased region" description="Low complexity" evidence="10">
    <location>
        <begin position="1631"/>
        <end position="1647"/>
    </location>
</feature>
<evidence type="ECO:0000256" key="4">
    <source>
        <dbReference type="ARBA" id="ARBA00022833"/>
    </source>
</evidence>
<dbReference type="STRING" id="286115.A0A507CW12"/>
<dbReference type="GO" id="GO:0005634">
    <property type="term" value="C:nucleus"/>
    <property type="evidence" value="ECO:0007669"/>
    <property type="project" value="UniProtKB-SubCell"/>
</dbReference>
<evidence type="ECO:0000256" key="1">
    <source>
        <dbReference type="ARBA" id="ARBA00004123"/>
    </source>
</evidence>
<feature type="region of interest" description="Disordered" evidence="10">
    <location>
        <begin position="1320"/>
        <end position="1388"/>
    </location>
</feature>
<evidence type="ECO:0000256" key="8">
    <source>
        <dbReference type="PROSITE-ProRule" id="PRU00175"/>
    </source>
</evidence>
<evidence type="ECO:0000256" key="10">
    <source>
        <dbReference type="SAM" id="MobiDB-lite"/>
    </source>
</evidence>
<dbReference type="GO" id="GO:0030014">
    <property type="term" value="C:CCR4-NOT complex"/>
    <property type="evidence" value="ECO:0007669"/>
    <property type="project" value="InterPro"/>
</dbReference>
<feature type="region of interest" description="Disordered" evidence="10">
    <location>
        <begin position="432"/>
        <end position="454"/>
    </location>
</feature>
<proteinExistence type="predicted"/>
<dbReference type="InterPro" id="IPR000504">
    <property type="entry name" value="RRM_dom"/>
</dbReference>
<dbReference type="GO" id="GO:0004842">
    <property type="term" value="F:ubiquitin-protein transferase activity"/>
    <property type="evidence" value="ECO:0007669"/>
    <property type="project" value="InterPro"/>
</dbReference>
<dbReference type="InterPro" id="IPR034261">
    <property type="entry name" value="CNOT4_RRM"/>
</dbReference>
<keyword evidence="2" id="KW-0479">Metal-binding</keyword>
<evidence type="ECO:0000256" key="7">
    <source>
        <dbReference type="ARBA" id="ARBA00023242"/>
    </source>
</evidence>
<feature type="compositionally biased region" description="Low complexity" evidence="10">
    <location>
        <begin position="1350"/>
        <end position="1365"/>
    </location>
</feature>
<dbReference type="InterPro" id="IPR013083">
    <property type="entry name" value="Znf_RING/FYVE/PHD"/>
</dbReference>
<feature type="compositionally biased region" description="Polar residues" evidence="10">
    <location>
        <begin position="560"/>
        <end position="574"/>
    </location>
</feature>
<dbReference type="SUPFAM" id="SSF57850">
    <property type="entry name" value="RING/U-box"/>
    <property type="match status" value="1"/>
</dbReference>
<feature type="compositionally biased region" description="Low complexity" evidence="10">
    <location>
        <begin position="1320"/>
        <end position="1335"/>
    </location>
</feature>
<dbReference type="GO" id="GO:0008270">
    <property type="term" value="F:zinc ion binding"/>
    <property type="evidence" value="ECO:0007669"/>
    <property type="project" value="UniProtKB-KW"/>
</dbReference>
<feature type="compositionally biased region" description="Polar residues" evidence="10">
    <location>
        <begin position="2004"/>
        <end position="2014"/>
    </location>
</feature>
<reference evidence="13 14" key="1">
    <citation type="journal article" date="2019" name="Sci. Rep.">
        <title>Comparative genomics of chytrid fungi reveal insights into the obligate biotrophic and pathogenic lifestyle of Synchytrium endobioticum.</title>
        <authorList>
            <person name="van de Vossenberg B.T.L.H."/>
            <person name="Warris S."/>
            <person name="Nguyen H.D.T."/>
            <person name="van Gent-Pelzer M.P.E."/>
            <person name="Joly D.L."/>
            <person name="van de Geest H.C."/>
            <person name="Bonants P.J.M."/>
            <person name="Smith D.S."/>
            <person name="Levesque C.A."/>
            <person name="van der Lee T.A.J."/>
        </authorList>
    </citation>
    <scope>NUCLEOTIDE SEQUENCE [LARGE SCALE GENOMIC DNA]</scope>
    <source>
        <strain evidence="13 14">MB42</strain>
    </source>
</reference>
<keyword evidence="4" id="KW-0862">Zinc</keyword>
<feature type="domain" description="RRM" evidence="12">
    <location>
        <begin position="166"/>
        <end position="253"/>
    </location>
</feature>
<dbReference type="PANTHER" id="PTHR12603:SF0">
    <property type="entry name" value="CCR4-NOT TRANSCRIPTION COMPLEX SUBUNIT 4"/>
    <property type="match status" value="1"/>
</dbReference>
<feature type="compositionally biased region" description="Low complexity" evidence="10">
    <location>
        <begin position="345"/>
        <end position="354"/>
    </location>
</feature>
<dbReference type="InterPro" id="IPR012677">
    <property type="entry name" value="Nucleotide-bd_a/b_plait_sf"/>
</dbReference>
<feature type="region of interest" description="Disordered" evidence="10">
    <location>
        <begin position="538"/>
        <end position="588"/>
    </location>
</feature>
<dbReference type="InterPro" id="IPR003954">
    <property type="entry name" value="RRM_euk-type"/>
</dbReference>
<dbReference type="EMBL" id="QEAN01000201">
    <property type="protein sequence ID" value="TPX43379.1"/>
    <property type="molecule type" value="Genomic_DNA"/>
</dbReference>
<dbReference type="SMART" id="SM00361">
    <property type="entry name" value="RRM_1"/>
    <property type="match status" value="1"/>
</dbReference>
<dbReference type="Pfam" id="PF14570">
    <property type="entry name" value="zf-RING_4"/>
    <property type="match status" value="1"/>
</dbReference>
<dbReference type="PROSITE" id="PS50102">
    <property type="entry name" value="RRM"/>
    <property type="match status" value="1"/>
</dbReference>
<feature type="region of interest" description="Disordered" evidence="10">
    <location>
        <begin position="1975"/>
        <end position="2014"/>
    </location>
</feature>
<dbReference type="InterPro" id="IPR001841">
    <property type="entry name" value="Znf_RING"/>
</dbReference>